<accession>B3PIX5</accession>
<dbReference type="Proteomes" id="UP000001036">
    <property type="component" value="Chromosome"/>
</dbReference>
<evidence type="ECO:0000256" key="1">
    <source>
        <dbReference type="SAM" id="SignalP"/>
    </source>
</evidence>
<proteinExistence type="predicted"/>
<feature type="signal peptide" evidence="1">
    <location>
        <begin position="1"/>
        <end position="19"/>
    </location>
</feature>
<keyword evidence="1" id="KW-0732">Signal</keyword>
<evidence type="ECO:0000313" key="4">
    <source>
        <dbReference type="Proteomes" id="UP000001036"/>
    </source>
</evidence>
<dbReference type="KEGG" id="cja:CJA_0486"/>
<dbReference type="AlphaFoldDB" id="B3PIX5"/>
<feature type="domain" description="Ice-binding protein C-terminal" evidence="2">
    <location>
        <begin position="159"/>
        <end position="180"/>
    </location>
</feature>
<dbReference type="InterPro" id="IPR013424">
    <property type="entry name" value="Ice-binding_C"/>
</dbReference>
<dbReference type="EMBL" id="CP000934">
    <property type="protein sequence ID" value="ACE84061.1"/>
    <property type="molecule type" value="Genomic_DNA"/>
</dbReference>
<evidence type="ECO:0000259" key="2">
    <source>
        <dbReference type="Pfam" id="PF07589"/>
    </source>
</evidence>
<dbReference type="HOGENOM" id="CLU_1458826_0_0_6"/>
<reference evidence="3 4" key="1">
    <citation type="journal article" date="2008" name="J. Bacteriol.">
        <title>Insights into plant cell wall degradation from the genome sequence of the soil bacterium Cellvibrio japonicus.</title>
        <authorList>
            <person name="Deboy R.T."/>
            <person name="Mongodin E.F."/>
            <person name="Fouts D.E."/>
            <person name="Tailford L.E."/>
            <person name="Khouri H."/>
            <person name="Emerson J.B."/>
            <person name="Mohamoud Y."/>
            <person name="Watkins K."/>
            <person name="Henrissat B."/>
            <person name="Gilbert H.J."/>
            <person name="Nelson K.E."/>
        </authorList>
    </citation>
    <scope>NUCLEOTIDE SEQUENCE [LARGE SCALE GENOMIC DNA]</scope>
    <source>
        <strain evidence="3 4">Ueda107</strain>
    </source>
</reference>
<gene>
    <name evidence="3" type="ordered locus">CJA_0486</name>
</gene>
<feature type="chain" id="PRO_5002794129" evidence="1">
    <location>
        <begin position="20"/>
        <end position="185"/>
    </location>
</feature>
<protein>
    <submittedName>
        <fullName evidence="3">PEP-CTERM putative exosortase interaction domain protein</fullName>
    </submittedName>
</protein>
<organism evidence="3 4">
    <name type="scientific">Cellvibrio japonicus (strain Ueda107)</name>
    <name type="common">Pseudomonas fluorescens subsp. cellulosa</name>
    <dbReference type="NCBI Taxonomy" id="498211"/>
    <lineage>
        <taxon>Bacteria</taxon>
        <taxon>Pseudomonadati</taxon>
        <taxon>Pseudomonadota</taxon>
        <taxon>Gammaproteobacteria</taxon>
        <taxon>Cellvibrionales</taxon>
        <taxon>Cellvibrionaceae</taxon>
        <taxon>Cellvibrio</taxon>
    </lineage>
</organism>
<dbReference type="eggNOG" id="ENOG503407Y">
    <property type="taxonomic scope" value="Bacteria"/>
</dbReference>
<sequence>MKPLLAACFLLVLAAGAKALPVHYYGEIQGSGNYTGAVDINFGWSDAPFGLNSWGEQVNLWGFNATEGETLALDLTSNELSLGFSLYFGEVSASDLLFGLFDNSGDIGSAVYLAGASLWSYGQSLSDFAIGQTGFYTLIVGGRDFGGYDGYHYNLAVSQVPEPAGLLLLASGLLGLGVLRYRARG</sequence>
<dbReference type="OrthoDB" id="6385021at2"/>
<keyword evidence="4" id="KW-1185">Reference proteome</keyword>
<name>B3PIX5_CELJU</name>
<dbReference type="RefSeq" id="WP_012486166.1">
    <property type="nucleotide sequence ID" value="NC_010995.1"/>
</dbReference>
<dbReference type="Pfam" id="PF07589">
    <property type="entry name" value="PEP-CTERM"/>
    <property type="match status" value="1"/>
</dbReference>
<evidence type="ECO:0000313" key="3">
    <source>
        <dbReference type="EMBL" id="ACE84061.1"/>
    </source>
</evidence>
<dbReference type="STRING" id="498211.CJA_0486"/>